<evidence type="ECO:0000313" key="4">
    <source>
        <dbReference type="EMBL" id="KTD76865.1"/>
    </source>
</evidence>
<dbReference type="PROSITE" id="PS51257">
    <property type="entry name" value="PROKAR_LIPOPROTEIN"/>
    <property type="match status" value="1"/>
</dbReference>
<keyword evidence="1 2" id="KW-0732">Signal</keyword>
<dbReference type="AlphaFoldDB" id="A0A0W1A682"/>
<dbReference type="RefSeq" id="WP_065235856.1">
    <property type="nucleotide sequence ID" value="NZ_CBCRUR010000022.1"/>
</dbReference>
<accession>A0A0W1A682</accession>
<feature type="domain" description="Outer membrane protein beta-barrel" evidence="3">
    <location>
        <begin position="14"/>
        <end position="236"/>
    </location>
</feature>
<dbReference type="STRING" id="45076.Lwor_2090"/>
<evidence type="ECO:0000259" key="3">
    <source>
        <dbReference type="Pfam" id="PF13505"/>
    </source>
</evidence>
<keyword evidence="5" id="KW-1185">Reference proteome</keyword>
<reference evidence="4 5" key="1">
    <citation type="submission" date="2015-11" db="EMBL/GenBank/DDBJ databases">
        <title>Genomic analysis of 38 Legionella species identifies large and diverse effector repertoires.</title>
        <authorList>
            <person name="Burstein D."/>
            <person name="Amaro F."/>
            <person name="Zusman T."/>
            <person name="Lifshitz Z."/>
            <person name="Cohen O."/>
            <person name="Gilbert J.A."/>
            <person name="Pupko T."/>
            <person name="Shuman H.A."/>
            <person name="Segal G."/>
        </authorList>
    </citation>
    <scope>NUCLEOTIDE SEQUENCE [LARGE SCALE GENOMIC DNA]</scope>
    <source>
        <strain evidence="4 5">ATCC 49508</strain>
    </source>
</reference>
<dbReference type="InterPro" id="IPR011250">
    <property type="entry name" value="OMP/PagP_B-barrel"/>
</dbReference>
<dbReference type="OrthoDB" id="5643626at2"/>
<proteinExistence type="predicted"/>
<dbReference type="EMBL" id="LNZC01000027">
    <property type="protein sequence ID" value="KTD76865.1"/>
    <property type="molecule type" value="Genomic_DNA"/>
</dbReference>
<dbReference type="Pfam" id="PF13505">
    <property type="entry name" value="OMP_b-brl"/>
    <property type="match status" value="1"/>
</dbReference>
<evidence type="ECO:0000313" key="5">
    <source>
        <dbReference type="Proteomes" id="UP000054662"/>
    </source>
</evidence>
<feature type="signal peptide" evidence="2">
    <location>
        <begin position="1"/>
        <end position="20"/>
    </location>
</feature>
<sequence>MHKNTYGIILGLGVSLGCFAGDMGAEQTGSFYIQGMVDYNWLDYSDANTASYFGPQNIQARAASIDNRWGYGVGAGYVFNDYLRAGVTFQGRPNVGYSVTDDAPETAYGNFDNYTVMFNAYLSSPSFSTMGFSPYIMGGVGVARNKTSDIFWPLANQIEYGATTTPFAWQAGIGTLFNFNECLYLDLNYTFVSLGEVKNSGQYNAIAANNTPAFGAPTRFNTVYSNQAELGIHYRFAI</sequence>
<evidence type="ECO:0000256" key="2">
    <source>
        <dbReference type="SAM" id="SignalP"/>
    </source>
</evidence>
<comment type="caution">
    <text evidence="4">The sequence shown here is derived from an EMBL/GenBank/DDBJ whole genome shotgun (WGS) entry which is preliminary data.</text>
</comment>
<protein>
    <submittedName>
        <fullName evidence="4">SapA-like protein</fullName>
    </submittedName>
</protein>
<feature type="chain" id="PRO_5006919410" evidence="2">
    <location>
        <begin position="21"/>
        <end position="238"/>
    </location>
</feature>
<dbReference type="Gene3D" id="2.40.160.20">
    <property type="match status" value="1"/>
</dbReference>
<evidence type="ECO:0000256" key="1">
    <source>
        <dbReference type="ARBA" id="ARBA00022729"/>
    </source>
</evidence>
<dbReference type="PATRIC" id="fig|45076.6.peg.2289"/>
<name>A0A0W1A682_9GAMM</name>
<dbReference type="Proteomes" id="UP000054662">
    <property type="component" value="Unassembled WGS sequence"/>
</dbReference>
<dbReference type="InterPro" id="IPR027385">
    <property type="entry name" value="Beta-barrel_OMP"/>
</dbReference>
<dbReference type="SUPFAM" id="SSF56925">
    <property type="entry name" value="OMPA-like"/>
    <property type="match status" value="1"/>
</dbReference>
<gene>
    <name evidence="4" type="ORF">Lwor_2090</name>
</gene>
<organism evidence="4 5">
    <name type="scientific">Legionella worsleiensis</name>
    <dbReference type="NCBI Taxonomy" id="45076"/>
    <lineage>
        <taxon>Bacteria</taxon>
        <taxon>Pseudomonadati</taxon>
        <taxon>Pseudomonadota</taxon>
        <taxon>Gammaproteobacteria</taxon>
        <taxon>Legionellales</taxon>
        <taxon>Legionellaceae</taxon>
        <taxon>Legionella</taxon>
    </lineage>
</organism>